<name>A0A2G8T2Z4_9BURK</name>
<comment type="caution">
    <text evidence="3">The sequence shown here is derived from an EMBL/GenBank/DDBJ whole genome shotgun (WGS) entry which is preliminary data.</text>
</comment>
<evidence type="ECO:0008006" key="5">
    <source>
        <dbReference type="Google" id="ProtNLM"/>
    </source>
</evidence>
<dbReference type="AlphaFoldDB" id="A0A2G8T2Z4"/>
<feature type="region of interest" description="Disordered" evidence="1">
    <location>
        <begin position="1"/>
        <end position="24"/>
    </location>
</feature>
<dbReference type="Pfam" id="PF04070">
    <property type="entry name" value="DUF378"/>
    <property type="match status" value="1"/>
</dbReference>
<proteinExistence type="predicted"/>
<gene>
    <name evidence="3" type="ORF">CR103_07960</name>
</gene>
<feature type="transmembrane region" description="Helical" evidence="2">
    <location>
        <begin position="72"/>
        <end position="89"/>
    </location>
</feature>
<dbReference type="InterPro" id="IPR007211">
    <property type="entry name" value="DUF378"/>
</dbReference>
<feature type="compositionally biased region" description="Basic and acidic residues" evidence="1">
    <location>
        <begin position="9"/>
        <end position="19"/>
    </location>
</feature>
<dbReference type="OrthoDB" id="9812136at2"/>
<reference evidence="3 4" key="1">
    <citation type="submission" date="2017-10" db="EMBL/GenBank/DDBJ databases">
        <title>Massilia psychrophilum sp. nov., a novel purple-pigmented bacterium isolated from Tianshan glacier, Xinjiang Municipality, China.</title>
        <authorList>
            <person name="Wang H."/>
        </authorList>
    </citation>
    <scope>NUCLEOTIDE SEQUENCE [LARGE SCALE GENOMIC DNA]</scope>
    <source>
        <strain evidence="3 4">JCM 30813</strain>
    </source>
</reference>
<sequence length="97" mass="10310">MATMNIPSTERRHIPERRTTASGAGHNAGLSAVGYIAMALLIVGGLNWALVGLLSFDLVATLFGTQSTLTRLVYILVGVSALYAIYLVSRWGSRSDG</sequence>
<accession>A0A2G8T2Z4</accession>
<dbReference type="Proteomes" id="UP000228593">
    <property type="component" value="Unassembled WGS sequence"/>
</dbReference>
<organism evidence="3 4">
    <name type="scientific">Massilia psychrophila</name>
    <dbReference type="NCBI Taxonomy" id="1603353"/>
    <lineage>
        <taxon>Bacteria</taxon>
        <taxon>Pseudomonadati</taxon>
        <taxon>Pseudomonadota</taxon>
        <taxon>Betaproteobacteria</taxon>
        <taxon>Burkholderiales</taxon>
        <taxon>Oxalobacteraceae</taxon>
        <taxon>Telluria group</taxon>
        <taxon>Massilia</taxon>
    </lineage>
</organism>
<evidence type="ECO:0000313" key="3">
    <source>
        <dbReference type="EMBL" id="PIL40401.1"/>
    </source>
</evidence>
<evidence type="ECO:0000313" key="4">
    <source>
        <dbReference type="Proteomes" id="UP000228593"/>
    </source>
</evidence>
<dbReference type="PANTHER" id="PTHR37304:SF1">
    <property type="entry name" value="MEMBRANE PROTEIN"/>
    <property type="match status" value="1"/>
</dbReference>
<dbReference type="EMBL" id="PDOB01000009">
    <property type="protein sequence ID" value="PIL40401.1"/>
    <property type="molecule type" value="Genomic_DNA"/>
</dbReference>
<feature type="transmembrane region" description="Helical" evidence="2">
    <location>
        <begin position="35"/>
        <end position="60"/>
    </location>
</feature>
<evidence type="ECO:0000256" key="1">
    <source>
        <dbReference type="SAM" id="MobiDB-lite"/>
    </source>
</evidence>
<dbReference type="PANTHER" id="PTHR37304">
    <property type="entry name" value="MEMBRANE PROTEIN-RELATED"/>
    <property type="match status" value="1"/>
</dbReference>
<keyword evidence="2" id="KW-1133">Transmembrane helix</keyword>
<keyword evidence="2" id="KW-0472">Membrane</keyword>
<keyword evidence="4" id="KW-1185">Reference proteome</keyword>
<keyword evidence="2" id="KW-0812">Transmembrane</keyword>
<evidence type="ECO:0000256" key="2">
    <source>
        <dbReference type="SAM" id="Phobius"/>
    </source>
</evidence>
<protein>
    <recommendedName>
        <fullName evidence="5">DUF378 domain-containing protein</fullName>
    </recommendedName>
</protein>